<dbReference type="GeneID" id="108850969"/>
<keyword evidence="1" id="KW-1185">Reference proteome</keyword>
<dbReference type="KEGG" id="rsz:108850969"/>
<evidence type="ECO:0000313" key="1">
    <source>
        <dbReference type="Proteomes" id="UP000504610"/>
    </source>
</evidence>
<protein>
    <submittedName>
        <fullName evidence="2">GLABROUS1 enhancer-binding protein-like 2</fullName>
    </submittedName>
</protein>
<evidence type="ECO:0000313" key="2">
    <source>
        <dbReference type="RefSeq" id="XP_018479912.1"/>
    </source>
</evidence>
<name>A0A6J0N5H0_RAPSA</name>
<proteinExistence type="predicted"/>
<accession>A0A6J0N5H0</accession>
<organism evidence="1 2">
    <name type="scientific">Raphanus sativus</name>
    <name type="common">Radish</name>
    <name type="synonym">Raphanus raphanistrum var. sativus</name>
    <dbReference type="NCBI Taxonomy" id="3726"/>
    <lineage>
        <taxon>Eukaryota</taxon>
        <taxon>Viridiplantae</taxon>
        <taxon>Streptophyta</taxon>
        <taxon>Embryophyta</taxon>
        <taxon>Tracheophyta</taxon>
        <taxon>Spermatophyta</taxon>
        <taxon>Magnoliopsida</taxon>
        <taxon>eudicotyledons</taxon>
        <taxon>Gunneridae</taxon>
        <taxon>Pentapetalae</taxon>
        <taxon>rosids</taxon>
        <taxon>malvids</taxon>
        <taxon>Brassicales</taxon>
        <taxon>Brassicaceae</taxon>
        <taxon>Brassiceae</taxon>
        <taxon>Raphanus</taxon>
    </lineage>
</organism>
<gene>
    <name evidence="2" type="primary">LOC108850969</name>
</gene>
<reference evidence="1" key="1">
    <citation type="journal article" date="2019" name="Database">
        <title>The radish genome database (RadishGD): an integrated information resource for radish genomics.</title>
        <authorList>
            <person name="Yu H.J."/>
            <person name="Baek S."/>
            <person name="Lee Y.J."/>
            <person name="Cho A."/>
            <person name="Mun J.H."/>
        </authorList>
    </citation>
    <scope>NUCLEOTIDE SEQUENCE [LARGE SCALE GENOMIC DNA]</scope>
    <source>
        <strain evidence="1">cv. WK10039</strain>
    </source>
</reference>
<dbReference type="OrthoDB" id="1113847at2759"/>
<sequence>MVQANVKGDFARRTVAMRQLSAEVPRRTVAMRQLSAEELVVVQDTMFNNKSTEIAGVEKDERVEIGEKKRRYEVMVNAERDQEGEGDGVDEFCDLREVLEMGTLFQSLGGYEKKMLVQNLKNLGAQRRKELTDEWKSLLDEELRLKIKKQSFSTKLAYEGLPS</sequence>
<dbReference type="RefSeq" id="XP_018479912.1">
    <property type="nucleotide sequence ID" value="XM_018624410.1"/>
</dbReference>
<reference evidence="2" key="2">
    <citation type="submission" date="2025-08" db="UniProtKB">
        <authorList>
            <consortium name="RefSeq"/>
        </authorList>
    </citation>
    <scope>IDENTIFICATION</scope>
    <source>
        <tissue evidence="2">Leaf</tissue>
    </source>
</reference>
<dbReference type="Proteomes" id="UP000504610">
    <property type="component" value="Chromosome 4"/>
</dbReference>
<dbReference type="AlphaFoldDB" id="A0A6J0N5H0"/>